<dbReference type="GO" id="GO:0047632">
    <property type="term" value="F:agmatine deiminase activity"/>
    <property type="evidence" value="ECO:0007669"/>
    <property type="project" value="TreeGrafter"/>
</dbReference>
<evidence type="ECO:0008006" key="3">
    <source>
        <dbReference type="Google" id="ProtNLM"/>
    </source>
</evidence>
<dbReference type="Gene3D" id="3.75.10.10">
    <property type="entry name" value="L-arginine/glycine Amidinotransferase, Chain A"/>
    <property type="match status" value="1"/>
</dbReference>
<dbReference type="AlphaFoldDB" id="A0AB33JLT5"/>
<dbReference type="EMBL" id="AP035789">
    <property type="protein sequence ID" value="BFO81056.1"/>
    <property type="molecule type" value="Genomic_DNA"/>
</dbReference>
<dbReference type="GO" id="GO:0009446">
    <property type="term" value="P:putrescine biosynthetic process"/>
    <property type="evidence" value="ECO:0007669"/>
    <property type="project" value="InterPro"/>
</dbReference>
<dbReference type="PANTHER" id="PTHR31377">
    <property type="entry name" value="AGMATINE DEIMINASE-RELATED"/>
    <property type="match status" value="1"/>
</dbReference>
<accession>A0AB33JLT5</accession>
<organism evidence="2">
    <name type="scientific">Prevotella sp. GTC17262</name>
    <dbReference type="NCBI Taxonomy" id="3236797"/>
    <lineage>
        <taxon>Bacteria</taxon>
        <taxon>Pseudomonadati</taxon>
        <taxon>Bacteroidota</taxon>
        <taxon>Bacteroidia</taxon>
        <taxon>Bacteroidales</taxon>
        <taxon>Prevotellaceae</taxon>
        <taxon>Prevotella</taxon>
    </lineage>
</organism>
<dbReference type="Pfam" id="PF04371">
    <property type="entry name" value="PAD_porph"/>
    <property type="match status" value="1"/>
</dbReference>
<gene>
    <name evidence="2" type="ORF">GTC17262_12470</name>
</gene>
<dbReference type="SUPFAM" id="SSF55909">
    <property type="entry name" value="Pentein"/>
    <property type="match status" value="1"/>
</dbReference>
<keyword evidence="1" id="KW-0378">Hydrolase</keyword>
<dbReference type="PANTHER" id="PTHR31377:SF0">
    <property type="entry name" value="AGMATINE DEIMINASE-RELATED"/>
    <property type="match status" value="1"/>
</dbReference>
<sequence>MLSHNMNIIDKLRQLMSLDTGMNTAEIELRFEQIAKMLFSCFAIQKGNIRYLFKEIEFYFYNKNHRDIITHPRESKPLCWYINDFGGIDLNFASCIKREFRLNSKGKNVKKYVLDDNAYFGGILIRQLISEDGCEVLNGPWACAELFRCYDATGVVNELPILVEHDNGMAGYIRESRINLLTSKQTVEGKVNYILSEYHENPKSEGLYGNFSSFINKRYRFVRCETFIHDEVTNVVYFSPWLKDKKEGRPEFYQRLKDLLNGMGIESKELKSTNDYWARDYMPIQLGENEFLKYRYYPDYLVKRKNKSDIETITDAAKVLRGMDISYRSTNLIIDGGNMVPCGPYIVMTDKVFVENGYAKGDMNFKFLLESELGHPVIIIPWTPHEDDVYGHSDGFIKWCGDNRILMGNHGDCYPEEATSIRRILESYGFEVTEIRFKGKVDKPCYDLNWAYINFLQVGKNIIMPKFNIEEDAIAQQYIQEAFPDCCIRQIKMAEIAEKGGALHCISWNVYLPEHE</sequence>
<proteinExistence type="predicted"/>
<dbReference type="InterPro" id="IPR007466">
    <property type="entry name" value="Peptidyl-Arg-deiminase_porph"/>
</dbReference>
<evidence type="ECO:0000256" key="1">
    <source>
        <dbReference type="ARBA" id="ARBA00022801"/>
    </source>
</evidence>
<name>A0AB33JLT5_9BACT</name>
<evidence type="ECO:0000313" key="2">
    <source>
        <dbReference type="EMBL" id="BFO81056.1"/>
    </source>
</evidence>
<protein>
    <recommendedName>
        <fullName evidence="3">Peptidyl-arginine deiminase</fullName>
    </recommendedName>
</protein>
<dbReference type="GO" id="GO:0004668">
    <property type="term" value="F:protein-arginine deiminase activity"/>
    <property type="evidence" value="ECO:0007669"/>
    <property type="project" value="InterPro"/>
</dbReference>
<reference evidence="2" key="1">
    <citation type="submission" date="2024-07" db="EMBL/GenBank/DDBJ databases">
        <title>Complete genome sequence of Prevotella sp. YM-2024 GTC17262.</title>
        <authorList>
            <person name="Hayashi M."/>
            <person name="Muto Y."/>
            <person name="Tanaka K."/>
            <person name="Niwa H."/>
        </authorList>
    </citation>
    <scope>NUCLEOTIDE SEQUENCE</scope>
    <source>
        <strain evidence="2">GTC17262</strain>
    </source>
</reference>